<gene>
    <name evidence="1" type="ordered locus">LFE_1218</name>
</gene>
<dbReference type="InterPro" id="IPR006452">
    <property type="entry name" value="Formate_DH_accessory"/>
</dbReference>
<dbReference type="PATRIC" id="fig|1162668.3.peg.1416"/>
<dbReference type="SUPFAM" id="SSF144020">
    <property type="entry name" value="FdhE-like"/>
    <property type="match status" value="1"/>
</dbReference>
<accession>I0INQ4</accession>
<dbReference type="Proteomes" id="UP000007382">
    <property type="component" value="Chromosome"/>
</dbReference>
<reference evidence="1 2" key="1">
    <citation type="journal article" date="2012" name="J. Bacteriol.">
        <title>Complete Genome Sequence of Leptospirillum ferrooxidans Strain C2-3, Isolated from a Fresh Volcanic Ash Deposit on the Island of Miyake, Japan.</title>
        <authorList>
            <person name="Fujimura R."/>
            <person name="Sato Y."/>
            <person name="Nishizawa T."/>
            <person name="Oshima K."/>
            <person name="Kim S.-W."/>
            <person name="Hattori M."/>
            <person name="Kamijo T."/>
            <person name="Ohta H."/>
        </authorList>
    </citation>
    <scope>NUCLEOTIDE SEQUENCE [LARGE SCALE GENOMIC DNA]</scope>
    <source>
        <strain evidence="1 2">C2-3</strain>
    </source>
</reference>
<name>I0INQ4_LEPFC</name>
<proteinExistence type="predicted"/>
<dbReference type="RefSeq" id="WP_014449392.1">
    <property type="nucleotide sequence ID" value="NC_017094.1"/>
</dbReference>
<evidence type="ECO:0000313" key="2">
    <source>
        <dbReference type="Proteomes" id="UP000007382"/>
    </source>
</evidence>
<dbReference type="GO" id="GO:0008199">
    <property type="term" value="F:ferric iron binding"/>
    <property type="evidence" value="ECO:0007669"/>
    <property type="project" value="TreeGrafter"/>
</dbReference>
<dbReference type="GO" id="GO:0005829">
    <property type="term" value="C:cytosol"/>
    <property type="evidence" value="ECO:0007669"/>
    <property type="project" value="TreeGrafter"/>
</dbReference>
<dbReference type="GO" id="GO:0051604">
    <property type="term" value="P:protein maturation"/>
    <property type="evidence" value="ECO:0007669"/>
    <property type="project" value="TreeGrafter"/>
</dbReference>
<dbReference type="AlphaFoldDB" id="I0INQ4"/>
<dbReference type="EMBL" id="AP012342">
    <property type="protein sequence ID" value="BAM06903.1"/>
    <property type="molecule type" value="Genomic_DNA"/>
</dbReference>
<dbReference type="CDD" id="cd16341">
    <property type="entry name" value="FdhE"/>
    <property type="match status" value="1"/>
</dbReference>
<dbReference type="KEGG" id="lfc:LFE_1218"/>
<dbReference type="HOGENOM" id="CLU_920699_0_0_0"/>
<dbReference type="PANTHER" id="PTHR37689:SF1">
    <property type="entry name" value="PROTEIN FDHE"/>
    <property type="match status" value="1"/>
</dbReference>
<reference evidence="2" key="2">
    <citation type="submission" date="2012-03" db="EMBL/GenBank/DDBJ databases">
        <title>The complete genome sequence of the pioneer microbe on fresh volcanic deposit, Leptospirillum ferrooxidans strain C2-3.</title>
        <authorList>
            <person name="Fujimura R."/>
            <person name="Sato Y."/>
            <person name="Nishizawa T."/>
            <person name="Nanba K."/>
            <person name="Oshima K."/>
            <person name="Hattori M."/>
            <person name="Kamijo T."/>
            <person name="Ohta H."/>
        </authorList>
    </citation>
    <scope>NUCLEOTIDE SEQUENCE [LARGE SCALE GENOMIC DNA]</scope>
    <source>
        <strain evidence="2">C2-3</strain>
    </source>
</reference>
<evidence type="ECO:0000313" key="1">
    <source>
        <dbReference type="EMBL" id="BAM06903.1"/>
    </source>
</evidence>
<dbReference type="Gene3D" id="3.90.1670.10">
    <property type="entry name" value="FdhE-like domain"/>
    <property type="match status" value="1"/>
</dbReference>
<organism evidence="1 2">
    <name type="scientific">Leptospirillum ferrooxidans (strain C2-3)</name>
    <dbReference type="NCBI Taxonomy" id="1162668"/>
    <lineage>
        <taxon>Bacteria</taxon>
        <taxon>Pseudomonadati</taxon>
        <taxon>Nitrospirota</taxon>
        <taxon>Nitrospiria</taxon>
        <taxon>Nitrospirales</taxon>
        <taxon>Nitrospiraceae</taxon>
        <taxon>Leptospirillum</taxon>
    </lineage>
</organism>
<sequence>MIMDREKRLAAHIKARPHLRDIFEFQHRIEEIWNSSSPDDFLPVVCLSEPDVRQRMKEGTPLIDRPLFSKISLTNSESQMRRILTVMKTGGGEREVLASKMASYLRGSGRGEAWFIRSILAHDDGFLDRVSQETEVPGPLLLHLLRMSLRISFERLHETLRTVLRNLDWDYPLCPVCGAAPSIGQTISPDERRYFCYFCSFSWLAHPPEGCPSCGLIDPDRVNLLYKHPEENQGILACEGCFSYLKVVDQRYAEEDLDSDFQEILGIHLDLAAMEMGFHPLGQPPGRAEIIVRPGIDSPKF</sequence>
<keyword evidence="2" id="KW-1185">Reference proteome</keyword>
<dbReference type="STRING" id="1162668.LFE_1218"/>
<protein>
    <submittedName>
        <fullName evidence="1">Putative formate dehydrogenase accessory protein</fullName>
    </submittedName>
</protein>
<dbReference type="PANTHER" id="PTHR37689">
    <property type="entry name" value="PROTEIN FDHE"/>
    <property type="match status" value="1"/>
</dbReference>
<dbReference type="OrthoDB" id="9811074at2"/>
<dbReference type="eggNOG" id="COG3058">
    <property type="taxonomic scope" value="Bacteria"/>
</dbReference>
<dbReference type="InterPro" id="IPR024064">
    <property type="entry name" value="FdhE-like_sf"/>
</dbReference>